<protein>
    <submittedName>
        <fullName evidence="1">Uncharacterized protein</fullName>
    </submittedName>
</protein>
<name>A0A9X3KGX9_9HYPH</name>
<sequence>MKIDIGKFLCSEGVQLSGCGQRDALHEGEKRRAVDIEENALPPFLIIPAAQGFFRRQASEHEQ</sequence>
<proteinExistence type="predicted"/>
<evidence type="ECO:0000313" key="2">
    <source>
        <dbReference type="Proteomes" id="UP001151309"/>
    </source>
</evidence>
<dbReference type="AlphaFoldDB" id="A0A9X3KGX9"/>
<keyword evidence="2" id="KW-1185">Reference proteome</keyword>
<dbReference type="EMBL" id="JAPZLT010000012">
    <property type="protein sequence ID" value="MCZ7911523.1"/>
    <property type="molecule type" value="Genomic_DNA"/>
</dbReference>
<dbReference type="RefSeq" id="WP_269832299.1">
    <property type="nucleotide sequence ID" value="NZ_JAPZLT010000012.1"/>
</dbReference>
<dbReference type="Proteomes" id="UP001151309">
    <property type="component" value="Unassembled WGS sequence"/>
</dbReference>
<evidence type="ECO:0000313" key="1">
    <source>
        <dbReference type="EMBL" id="MCZ7911523.1"/>
    </source>
</evidence>
<accession>A0A9X3KGX9</accession>
<gene>
    <name evidence="1" type="ORF">O9X94_19545</name>
</gene>
<reference evidence="1" key="1">
    <citation type="submission" date="2022-12" db="EMBL/GenBank/DDBJ databases">
        <title>Draft genome sequences of 22 rhizogenic Agrobacterium biovar 1 strains, the causative agent of hairy root disease.</title>
        <authorList>
            <person name="Kim N."/>
            <person name="Vargas P."/>
            <person name="Rediers H."/>
        </authorList>
    </citation>
    <scope>NUCLEOTIDE SEQUENCE</scope>
    <source>
        <strain evidence="1">ST07.17.026</strain>
    </source>
</reference>
<organism evidence="1 2">
    <name type="scientific">Agrobacterium leguminum</name>
    <dbReference type="NCBI Taxonomy" id="2792015"/>
    <lineage>
        <taxon>Bacteria</taxon>
        <taxon>Pseudomonadati</taxon>
        <taxon>Pseudomonadota</taxon>
        <taxon>Alphaproteobacteria</taxon>
        <taxon>Hyphomicrobiales</taxon>
        <taxon>Rhizobiaceae</taxon>
        <taxon>Rhizobium/Agrobacterium group</taxon>
        <taxon>Agrobacterium</taxon>
    </lineage>
</organism>
<comment type="caution">
    <text evidence="1">The sequence shown here is derived from an EMBL/GenBank/DDBJ whole genome shotgun (WGS) entry which is preliminary data.</text>
</comment>